<feature type="compositionally biased region" description="Polar residues" evidence="1">
    <location>
        <begin position="70"/>
        <end position="84"/>
    </location>
</feature>
<dbReference type="Proteomes" id="UP000087171">
    <property type="component" value="Chromosome Ca3"/>
</dbReference>
<dbReference type="OrthoDB" id="1918258at2759"/>
<dbReference type="AlphaFoldDB" id="A0A1S2XSS8"/>
<evidence type="ECO:0000313" key="3">
    <source>
        <dbReference type="RefSeq" id="XP_004493960.1"/>
    </source>
</evidence>
<feature type="region of interest" description="Disordered" evidence="1">
    <location>
        <begin position="65"/>
        <end position="92"/>
    </location>
</feature>
<dbReference type="PANTHER" id="PTHR33785">
    <property type="entry name" value="OS06G0550800 PROTEIN"/>
    <property type="match status" value="1"/>
</dbReference>
<gene>
    <name evidence="3" type="primary">LOC101490574</name>
</gene>
<feature type="region of interest" description="Disordered" evidence="1">
    <location>
        <begin position="114"/>
        <end position="133"/>
    </location>
</feature>
<protein>
    <submittedName>
        <fullName evidence="3">Uncharacterized protein LOC101490574</fullName>
    </submittedName>
</protein>
<reference evidence="2" key="1">
    <citation type="journal article" date="2013" name="Nat. Biotechnol.">
        <title>Draft genome sequence of chickpea (Cicer arietinum) provides a resource for trait improvement.</title>
        <authorList>
            <person name="Varshney R.K."/>
            <person name="Song C."/>
            <person name="Saxena R.K."/>
            <person name="Azam S."/>
            <person name="Yu S."/>
            <person name="Sharpe A.G."/>
            <person name="Cannon S."/>
            <person name="Baek J."/>
            <person name="Rosen B.D."/>
            <person name="Tar'an B."/>
            <person name="Millan T."/>
            <person name="Zhang X."/>
            <person name="Ramsay L.D."/>
            <person name="Iwata A."/>
            <person name="Wang Y."/>
            <person name="Nelson W."/>
            <person name="Farmer A.D."/>
            <person name="Gaur P.M."/>
            <person name="Soderlund C."/>
            <person name="Penmetsa R.V."/>
            <person name="Xu C."/>
            <person name="Bharti A.K."/>
            <person name="He W."/>
            <person name="Winter P."/>
            <person name="Zhao S."/>
            <person name="Hane J.K."/>
            <person name="Carrasquilla-Garcia N."/>
            <person name="Condie J.A."/>
            <person name="Upadhyaya H.D."/>
            <person name="Luo M.C."/>
            <person name="Thudi M."/>
            <person name="Gowda C.L."/>
            <person name="Singh N.P."/>
            <person name="Lichtenzveig J."/>
            <person name="Gali K.K."/>
            <person name="Rubio J."/>
            <person name="Nadarajan N."/>
            <person name="Dolezel J."/>
            <person name="Bansal K.C."/>
            <person name="Xu X."/>
            <person name="Edwards D."/>
            <person name="Zhang G."/>
            <person name="Kahl G."/>
            <person name="Gil J."/>
            <person name="Singh K.B."/>
            <person name="Datta S.K."/>
            <person name="Jackson S.A."/>
            <person name="Wang J."/>
            <person name="Cook D.R."/>
        </authorList>
    </citation>
    <scope>NUCLEOTIDE SEQUENCE [LARGE SCALE GENOMIC DNA]</scope>
    <source>
        <strain evidence="2">cv. CDC Frontier</strain>
    </source>
</reference>
<dbReference type="GeneID" id="101490574"/>
<dbReference type="eggNOG" id="ENOG502RZGW">
    <property type="taxonomic scope" value="Eukaryota"/>
</dbReference>
<dbReference type="Pfam" id="PF07939">
    <property type="entry name" value="DUF1685"/>
    <property type="match status" value="1"/>
</dbReference>
<evidence type="ECO:0000313" key="2">
    <source>
        <dbReference type="Proteomes" id="UP000087171"/>
    </source>
</evidence>
<dbReference type="STRING" id="3827.A0A1S2XSS8"/>
<dbReference type="KEGG" id="cam:101490574"/>
<dbReference type="PANTHER" id="PTHR33785:SF2">
    <property type="entry name" value="DUF1685 DOMAIN-CONTAINING PROTEIN"/>
    <property type="match status" value="1"/>
</dbReference>
<organism evidence="2 3">
    <name type="scientific">Cicer arietinum</name>
    <name type="common">Chickpea</name>
    <name type="synonym">Garbanzo</name>
    <dbReference type="NCBI Taxonomy" id="3827"/>
    <lineage>
        <taxon>Eukaryota</taxon>
        <taxon>Viridiplantae</taxon>
        <taxon>Streptophyta</taxon>
        <taxon>Embryophyta</taxon>
        <taxon>Tracheophyta</taxon>
        <taxon>Spermatophyta</taxon>
        <taxon>Magnoliopsida</taxon>
        <taxon>eudicotyledons</taxon>
        <taxon>Gunneridae</taxon>
        <taxon>Pentapetalae</taxon>
        <taxon>rosids</taxon>
        <taxon>fabids</taxon>
        <taxon>Fabales</taxon>
        <taxon>Fabaceae</taxon>
        <taxon>Papilionoideae</taxon>
        <taxon>50 kb inversion clade</taxon>
        <taxon>NPAAA clade</taxon>
        <taxon>Hologalegina</taxon>
        <taxon>IRL clade</taxon>
        <taxon>Cicereae</taxon>
        <taxon>Cicer</taxon>
    </lineage>
</organism>
<accession>A0A1S2XSS8</accession>
<dbReference type="RefSeq" id="XP_004493960.1">
    <property type="nucleotide sequence ID" value="XM_004493903.3"/>
</dbReference>
<reference evidence="3" key="2">
    <citation type="submission" date="2025-08" db="UniProtKB">
        <authorList>
            <consortium name="RefSeq"/>
        </authorList>
    </citation>
    <scope>IDENTIFICATION</scope>
    <source>
        <tissue evidence="3">Etiolated seedlings</tissue>
    </source>
</reference>
<sequence>MADKYFLSIIEEMDQLWYHQIILFSKPTTQLVAKLIEEKHVSISESSSSSSSSSSILSLPPLLDEETSTDESLSPQKQVSSESVTLHHQDDSIDKKEEIKEILEKMSLFGNRIGSHSSCSSSPTTRNRRRKWRKHAKLEKSMSCRTLGELELDEVKGFMDLGFTFNKECIDQKMISVVPGLQRFCLLQNKQHYSQSQIMASTKENDEIIEVCEEKRDIMRPYLSEAWLIKRPDSPLLNMKIPKSCSASNMKKHIRFWAKIVASEIQQE</sequence>
<evidence type="ECO:0000256" key="1">
    <source>
        <dbReference type="SAM" id="MobiDB-lite"/>
    </source>
</evidence>
<proteinExistence type="predicted"/>
<name>A0A1S2XSS8_CICAR</name>
<dbReference type="InterPro" id="IPR012881">
    <property type="entry name" value="DUF1685"/>
</dbReference>
<dbReference type="PaxDb" id="3827-XP_004493960.1"/>
<keyword evidence="2" id="KW-1185">Reference proteome</keyword>